<dbReference type="Pfam" id="PF04229">
    <property type="entry name" value="GrpB"/>
    <property type="match status" value="1"/>
</dbReference>
<reference evidence="1 2" key="1">
    <citation type="submission" date="2019-12" db="EMBL/GenBank/DDBJ databases">
        <authorList>
            <person name="Li M."/>
        </authorList>
    </citation>
    <scope>NUCLEOTIDE SEQUENCE [LARGE SCALE GENOMIC DNA]</scope>
    <source>
        <strain evidence="1 2">GBMRC 2024</strain>
    </source>
</reference>
<dbReference type="AlphaFoldDB" id="A0A6L7GCC6"/>
<dbReference type="InterPro" id="IPR007344">
    <property type="entry name" value="GrpB/CoaE"/>
</dbReference>
<gene>
    <name evidence="1" type="ORF">GR170_25615</name>
</gene>
<dbReference type="SUPFAM" id="SSF81301">
    <property type="entry name" value="Nucleotidyltransferase"/>
    <property type="match status" value="1"/>
</dbReference>
<accession>A0A6L7GCC6</accession>
<comment type="caution">
    <text evidence="1">The sequence shown here is derived from an EMBL/GenBank/DDBJ whole genome shotgun (WGS) entry which is preliminary data.</text>
</comment>
<dbReference type="EMBL" id="WUMU01000056">
    <property type="protein sequence ID" value="MXN21208.1"/>
    <property type="molecule type" value="Genomic_DNA"/>
</dbReference>
<dbReference type="PANTHER" id="PTHR34822">
    <property type="entry name" value="GRPB DOMAIN PROTEIN (AFU_ORTHOLOGUE AFUA_1G01530)"/>
    <property type="match status" value="1"/>
</dbReference>
<dbReference type="RefSeq" id="WP_160897318.1">
    <property type="nucleotide sequence ID" value="NZ_WUMU01000056.1"/>
</dbReference>
<evidence type="ECO:0000313" key="2">
    <source>
        <dbReference type="Proteomes" id="UP000477911"/>
    </source>
</evidence>
<dbReference type="Gene3D" id="3.30.460.10">
    <property type="entry name" value="Beta Polymerase, domain 2"/>
    <property type="match status" value="1"/>
</dbReference>
<protein>
    <submittedName>
        <fullName evidence="1">GrpB family protein</fullName>
    </submittedName>
</protein>
<name>A0A6L7GCC6_9RHOB</name>
<organism evidence="1 2">
    <name type="scientific">Pseudooceanicola albus</name>
    <dbReference type="NCBI Taxonomy" id="2692189"/>
    <lineage>
        <taxon>Bacteria</taxon>
        <taxon>Pseudomonadati</taxon>
        <taxon>Pseudomonadota</taxon>
        <taxon>Alphaproteobacteria</taxon>
        <taxon>Rhodobacterales</taxon>
        <taxon>Paracoccaceae</taxon>
        <taxon>Pseudooceanicola</taxon>
    </lineage>
</organism>
<evidence type="ECO:0000313" key="1">
    <source>
        <dbReference type="EMBL" id="MXN21208.1"/>
    </source>
</evidence>
<dbReference type="InterPro" id="IPR043519">
    <property type="entry name" value="NT_sf"/>
</dbReference>
<keyword evidence="2" id="KW-1185">Reference proteome</keyword>
<sequence length="169" mass="19407">MKLTSSITDYDERWPRLFEREAGRLRPMFGEACVAIHHVGSTAVQGLAAKPEIDILVVVSDASRLDVWQADLLGLDYKRGRDLMTGHHFFKRDVAGVRTHKLHICRSDHSQIGRMLGIRDHLRVNATDRRAYAELKLRLERENRTGIAEYLDGKAPFLDDLFQRSRKQA</sequence>
<dbReference type="PANTHER" id="PTHR34822:SF1">
    <property type="entry name" value="GRPB FAMILY PROTEIN"/>
    <property type="match status" value="1"/>
</dbReference>
<proteinExistence type="predicted"/>
<dbReference type="Proteomes" id="UP000477911">
    <property type="component" value="Unassembled WGS sequence"/>
</dbReference>